<dbReference type="EMBL" id="KB101798">
    <property type="protein sequence ID" value="ELK36138.1"/>
    <property type="molecule type" value="Genomic_DNA"/>
</dbReference>
<protein>
    <submittedName>
        <fullName evidence="1">Uncharacterized protein</fullName>
    </submittedName>
</protein>
<reference evidence="2" key="1">
    <citation type="journal article" date="2013" name="Science">
        <title>Comparative analysis of bat genomes provides insight into the evolution of flight and immunity.</title>
        <authorList>
            <person name="Zhang G."/>
            <person name="Cowled C."/>
            <person name="Shi Z."/>
            <person name="Huang Z."/>
            <person name="Bishop-Lilly K.A."/>
            <person name="Fang X."/>
            <person name="Wynne J.W."/>
            <person name="Xiong Z."/>
            <person name="Baker M.L."/>
            <person name="Zhao W."/>
            <person name="Tachedjian M."/>
            <person name="Zhu Y."/>
            <person name="Zhou P."/>
            <person name="Jiang X."/>
            <person name="Ng J."/>
            <person name="Yang L."/>
            <person name="Wu L."/>
            <person name="Xiao J."/>
            <person name="Feng Y."/>
            <person name="Chen Y."/>
            <person name="Sun X."/>
            <person name="Zhang Y."/>
            <person name="Marsh G.A."/>
            <person name="Crameri G."/>
            <person name="Broder C.C."/>
            <person name="Frey K.G."/>
            <person name="Wang L.F."/>
            <person name="Wang J."/>
        </authorList>
    </citation>
    <scope>NUCLEOTIDE SEQUENCE [LARGE SCALE GENOMIC DNA]</scope>
</reference>
<dbReference type="AlphaFoldDB" id="L5MEI2"/>
<sequence>MRRHAPQARLLSSPSAQSRDLIPAVLLIPRHLLHFPAGPQYLVLSLQPSALAPASLGPKAHRNLHPARAGAAIFGRHVTRRGRDLGR</sequence>
<name>L5MEI2_MYODS</name>
<accession>L5MEI2</accession>
<dbReference type="Proteomes" id="UP000010556">
    <property type="component" value="Unassembled WGS sequence"/>
</dbReference>
<keyword evidence="2" id="KW-1185">Reference proteome</keyword>
<evidence type="ECO:0000313" key="1">
    <source>
        <dbReference type="EMBL" id="ELK36138.1"/>
    </source>
</evidence>
<gene>
    <name evidence="1" type="ORF">MDA_GLEAN10010448</name>
</gene>
<organism evidence="1 2">
    <name type="scientific">Myotis davidii</name>
    <name type="common">David's myotis</name>
    <dbReference type="NCBI Taxonomy" id="225400"/>
    <lineage>
        <taxon>Eukaryota</taxon>
        <taxon>Metazoa</taxon>
        <taxon>Chordata</taxon>
        <taxon>Craniata</taxon>
        <taxon>Vertebrata</taxon>
        <taxon>Euteleostomi</taxon>
        <taxon>Mammalia</taxon>
        <taxon>Eutheria</taxon>
        <taxon>Laurasiatheria</taxon>
        <taxon>Chiroptera</taxon>
        <taxon>Yangochiroptera</taxon>
        <taxon>Vespertilionidae</taxon>
        <taxon>Myotis</taxon>
    </lineage>
</organism>
<proteinExistence type="predicted"/>
<evidence type="ECO:0000313" key="2">
    <source>
        <dbReference type="Proteomes" id="UP000010556"/>
    </source>
</evidence>